<organism evidence="5 6">
    <name type="scientific">Vitis vinifera</name>
    <name type="common">Grape</name>
    <dbReference type="NCBI Taxonomy" id="29760"/>
    <lineage>
        <taxon>Eukaryota</taxon>
        <taxon>Viridiplantae</taxon>
        <taxon>Streptophyta</taxon>
        <taxon>Embryophyta</taxon>
        <taxon>Tracheophyta</taxon>
        <taxon>Spermatophyta</taxon>
        <taxon>Magnoliopsida</taxon>
        <taxon>eudicotyledons</taxon>
        <taxon>Gunneridae</taxon>
        <taxon>Pentapetalae</taxon>
        <taxon>rosids</taxon>
        <taxon>Vitales</taxon>
        <taxon>Vitaceae</taxon>
        <taxon>Viteae</taxon>
        <taxon>Vitis</taxon>
    </lineage>
</organism>
<feature type="domain" description="Nudix hydrolase" evidence="4">
    <location>
        <begin position="263"/>
        <end position="302"/>
    </location>
</feature>
<feature type="region of interest" description="Disordered" evidence="3">
    <location>
        <begin position="28"/>
        <end position="47"/>
    </location>
</feature>
<dbReference type="Pfam" id="PF00293">
    <property type="entry name" value="NUDIX"/>
    <property type="match status" value="1"/>
</dbReference>
<evidence type="ECO:0000256" key="2">
    <source>
        <dbReference type="ARBA" id="ARBA00022801"/>
    </source>
</evidence>
<sequence>MSLRLSAPTLMRLSKLLSCTRDVRIGGPSMPLQSLSRAKDSSSDLSEKEVRSPHVVWPYRERASLCLLSNGIDHGLNGMIWTFACLRYPAKVLGLESDTWRGAPHTVIYDHRYFEARAARESVGNGIPGWARLRGPLAHGTRHHLCWEKVETARISDRTDGAASAGFITTAVLINNGGIIKRNHLHNRDINGQSPPGFIVNKNLFSYTEHVWFGCPYRSSSAALRSRLSPYCRVIKFPPLCIPFKHRNPDEGSNENSEKVVEVLMINSPSGPGLLFPKGGWENDETVEEAAIREAIEEAGVRGF</sequence>
<dbReference type="InterPro" id="IPR020084">
    <property type="entry name" value="NUDIX_hydrolase_CS"/>
</dbReference>
<reference evidence="5 6" key="1">
    <citation type="journal article" date="2018" name="PLoS Genet.">
        <title>Population sequencing reveals clonal diversity and ancestral inbreeding in the grapevine cultivar Chardonnay.</title>
        <authorList>
            <person name="Roach M.J."/>
            <person name="Johnson D.L."/>
            <person name="Bohlmann J."/>
            <person name="van Vuuren H.J."/>
            <person name="Jones S.J."/>
            <person name="Pretorius I.S."/>
            <person name="Schmidt S.A."/>
            <person name="Borneman A.R."/>
        </authorList>
    </citation>
    <scope>NUCLEOTIDE SEQUENCE [LARGE SCALE GENOMIC DNA]</scope>
    <source>
        <strain evidence="6">cv. Chardonnay</strain>
        <tissue evidence="5">Leaf</tissue>
    </source>
</reference>
<name>A0A438I8F6_VITVI</name>
<dbReference type="Gene3D" id="3.90.79.10">
    <property type="entry name" value="Nucleoside Triphosphate Pyrophosphohydrolase"/>
    <property type="match status" value="1"/>
</dbReference>
<feature type="compositionally biased region" description="Basic and acidic residues" evidence="3">
    <location>
        <begin position="37"/>
        <end position="47"/>
    </location>
</feature>
<keyword evidence="1" id="KW-0479">Metal-binding</keyword>
<evidence type="ECO:0000259" key="4">
    <source>
        <dbReference type="Pfam" id="PF00293"/>
    </source>
</evidence>
<comment type="caution">
    <text evidence="5">The sequence shown here is derived from an EMBL/GenBank/DDBJ whole genome shotgun (WGS) entry which is preliminary data.</text>
</comment>
<gene>
    <name evidence="5" type="primary">NUDT16_1</name>
    <name evidence="5" type="ORF">CK203_032795</name>
</gene>
<dbReference type="Proteomes" id="UP000288805">
    <property type="component" value="Unassembled WGS sequence"/>
</dbReference>
<dbReference type="EMBL" id="QGNW01000132">
    <property type="protein sequence ID" value="RVW92994.1"/>
    <property type="molecule type" value="Genomic_DNA"/>
</dbReference>
<proteinExistence type="predicted"/>
<keyword evidence="2 5" id="KW-0378">Hydrolase</keyword>
<dbReference type="InterPro" id="IPR015797">
    <property type="entry name" value="NUDIX_hydrolase-like_dom_sf"/>
</dbReference>
<evidence type="ECO:0000313" key="6">
    <source>
        <dbReference type="Proteomes" id="UP000288805"/>
    </source>
</evidence>
<dbReference type="GO" id="GO:0046872">
    <property type="term" value="F:metal ion binding"/>
    <property type="evidence" value="ECO:0007669"/>
    <property type="project" value="UniProtKB-KW"/>
</dbReference>
<evidence type="ECO:0000256" key="1">
    <source>
        <dbReference type="ARBA" id="ARBA00022723"/>
    </source>
</evidence>
<dbReference type="SUPFAM" id="SSF55811">
    <property type="entry name" value="Nudix"/>
    <property type="match status" value="1"/>
</dbReference>
<dbReference type="PROSITE" id="PS00893">
    <property type="entry name" value="NUDIX_BOX"/>
    <property type="match status" value="1"/>
</dbReference>
<dbReference type="InterPro" id="IPR000086">
    <property type="entry name" value="NUDIX_hydrolase_dom"/>
</dbReference>
<evidence type="ECO:0000313" key="5">
    <source>
        <dbReference type="EMBL" id="RVW92994.1"/>
    </source>
</evidence>
<evidence type="ECO:0000256" key="3">
    <source>
        <dbReference type="SAM" id="MobiDB-lite"/>
    </source>
</evidence>
<dbReference type="PANTHER" id="PTHR12629">
    <property type="entry name" value="DIPHOSPHOINOSITOL POLYPHOSPHATE PHOSPHOHYDROLASE"/>
    <property type="match status" value="1"/>
</dbReference>
<accession>A0A438I8F6</accession>
<protein>
    <submittedName>
        <fullName evidence="5">Nudix hydrolase 16, mitochondrial</fullName>
    </submittedName>
</protein>
<dbReference type="PANTHER" id="PTHR12629:SF61">
    <property type="entry name" value="NUDIX HYDROLASE 16, MITOCHONDRIAL"/>
    <property type="match status" value="1"/>
</dbReference>
<dbReference type="AlphaFoldDB" id="A0A438I8F6"/>
<dbReference type="GO" id="GO:0016787">
    <property type="term" value="F:hydrolase activity"/>
    <property type="evidence" value="ECO:0007669"/>
    <property type="project" value="UniProtKB-KW"/>
</dbReference>